<gene>
    <name evidence="3" type="ORF">RDV89_07255</name>
</gene>
<protein>
    <submittedName>
        <fullName evidence="3">Phosphotransferase</fullName>
    </submittedName>
</protein>
<feature type="domain" description="Aminoglycoside phosphotransferase" evidence="2">
    <location>
        <begin position="33"/>
        <end position="263"/>
    </location>
</feature>
<dbReference type="EMBL" id="JAVYII010000003">
    <property type="protein sequence ID" value="MDT9592859.1"/>
    <property type="molecule type" value="Genomic_DNA"/>
</dbReference>
<dbReference type="PANTHER" id="PTHR21064">
    <property type="entry name" value="AMINOGLYCOSIDE PHOSPHOTRANSFERASE DOMAIN-CONTAINING PROTEIN-RELATED"/>
    <property type="match status" value="1"/>
</dbReference>
<keyword evidence="4" id="KW-1185">Reference proteome</keyword>
<reference evidence="3 4" key="1">
    <citation type="submission" date="2023-08" db="EMBL/GenBank/DDBJ databases">
        <title>Nocardioides seae sp. nov., a bacterium isolated from a soil.</title>
        <authorList>
            <person name="Wang X."/>
        </authorList>
    </citation>
    <scope>NUCLEOTIDE SEQUENCE [LARGE SCALE GENOMIC DNA]</scope>
    <source>
        <strain evidence="3 4">YZH12</strain>
    </source>
</reference>
<dbReference type="PANTHER" id="PTHR21064:SF6">
    <property type="entry name" value="AMINOGLYCOSIDE PHOSPHOTRANSFERASE DOMAIN-CONTAINING PROTEIN"/>
    <property type="match status" value="1"/>
</dbReference>
<name>A0ABU3PUL0_9ACTN</name>
<accession>A0ABU3PUL0</accession>
<evidence type="ECO:0000313" key="4">
    <source>
        <dbReference type="Proteomes" id="UP001268542"/>
    </source>
</evidence>
<dbReference type="Gene3D" id="3.90.1200.10">
    <property type="match status" value="1"/>
</dbReference>
<dbReference type="InterPro" id="IPR011009">
    <property type="entry name" value="Kinase-like_dom_sf"/>
</dbReference>
<dbReference type="InterPro" id="IPR050249">
    <property type="entry name" value="Pseudomonas-type_ThrB"/>
</dbReference>
<organism evidence="3 4">
    <name type="scientific">Nocardioides imazamoxiresistens</name>
    <dbReference type="NCBI Taxonomy" id="3231893"/>
    <lineage>
        <taxon>Bacteria</taxon>
        <taxon>Bacillati</taxon>
        <taxon>Actinomycetota</taxon>
        <taxon>Actinomycetes</taxon>
        <taxon>Propionibacteriales</taxon>
        <taxon>Nocardioidaceae</taxon>
        <taxon>Nocardioides</taxon>
    </lineage>
</organism>
<evidence type="ECO:0000259" key="2">
    <source>
        <dbReference type="Pfam" id="PF01636"/>
    </source>
</evidence>
<dbReference type="Pfam" id="PF01636">
    <property type="entry name" value="APH"/>
    <property type="match status" value="1"/>
</dbReference>
<comment type="similarity">
    <text evidence="1">Belongs to the pseudomonas-type ThrB family.</text>
</comment>
<comment type="caution">
    <text evidence="3">The sequence shown here is derived from an EMBL/GenBank/DDBJ whole genome shotgun (WGS) entry which is preliminary data.</text>
</comment>
<evidence type="ECO:0000256" key="1">
    <source>
        <dbReference type="ARBA" id="ARBA00038240"/>
    </source>
</evidence>
<dbReference type="RefSeq" id="WP_315732292.1">
    <property type="nucleotide sequence ID" value="NZ_JAVYII010000003.1"/>
</dbReference>
<proteinExistence type="inferred from homology"/>
<dbReference type="SUPFAM" id="SSF56112">
    <property type="entry name" value="Protein kinase-like (PK-like)"/>
    <property type="match status" value="1"/>
</dbReference>
<sequence>MLLTTDDCDELLALALPAYGMGPAVDVRLLSLSENGTYLVRDDDRVVVARVHRHGYQDAASIRSELAWTDALRVDADVRTPAVVPTLDGEQVVRLDRPEGERHVVLFTYVPGTTAEESPLPVAYDALGALTARMHRQVEDWPRPDGFTRFHWDAAACLGPDARWGSWRDAPGVDAGSAVLAEAEEVVLARLEEYGTGPGRYGLVHADLRLANLMVDDERRLTVIDFDDCGHGWFLYDLAAALSWQEHEAHVPAAVADWLAGYATQRSLGADDLAMVPVFVMLRRLMLTAWLGTHPDSPPALGWGRAYAAGTADLADRFLSDPTWLRADPEERP</sequence>
<evidence type="ECO:0000313" key="3">
    <source>
        <dbReference type="EMBL" id="MDT9592859.1"/>
    </source>
</evidence>
<dbReference type="InterPro" id="IPR002575">
    <property type="entry name" value="Aminoglycoside_PTrfase"/>
</dbReference>
<dbReference type="Proteomes" id="UP001268542">
    <property type="component" value="Unassembled WGS sequence"/>
</dbReference>